<comment type="similarity">
    <text evidence="8">Belongs to the binding-protein-dependent transport system permease family.</text>
</comment>
<feature type="transmembrane region" description="Helical" evidence="8">
    <location>
        <begin position="84"/>
        <end position="108"/>
    </location>
</feature>
<dbReference type="EMBL" id="CP000750">
    <property type="protein sequence ID" value="ABS02416.1"/>
    <property type="molecule type" value="Genomic_DNA"/>
</dbReference>
<dbReference type="PANTHER" id="PTHR30614">
    <property type="entry name" value="MEMBRANE COMPONENT OF AMINO ACID ABC TRANSPORTER"/>
    <property type="match status" value="1"/>
</dbReference>
<keyword evidence="6 8" id="KW-1133">Transmembrane helix</keyword>
<protein>
    <submittedName>
        <fullName evidence="11">Polar amino acid ABC transporter, inner membrane subunit</fullName>
    </submittedName>
</protein>
<evidence type="ECO:0000256" key="4">
    <source>
        <dbReference type="ARBA" id="ARBA00022692"/>
    </source>
</evidence>
<sequence>MSRTTGTTATTPVTTPEPEPAPAPPAAAAPALRVLPARHPGRWVATAAVAVLAAMAVHALVTNPAWDWPTVGEFLFSATILESLWLTVELTLVGTAIGLVLGTVLALMRMSGNPLLKAVSFTYVSVFRSVPLILQLLFWYNMAILYDRIGFGVPFGPQFWTISTQDLIGPVTAAFLGLGLHQAAYFAEIVRSGFLAVDPGQREAAAALGIPRLRQFRRIQLPQALRVIVPTTGNEVIGLLKGTSVVYVMALPELFYQVQVVYNRTGQVIPLLLVAAVWYFVLTTALSALQWLVERHYGRGSSRGPAGTPLPGLVRTLRAARARRQEVSR</sequence>
<evidence type="ECO:0000256" key="3">
    <source>
        <dbReference type="ARBA" id="ARBA00022475"/>
    </source>
</evidence>
<evidence type="ECO:0000313" key="12">
    <source>
        <dbReference type="Proteomes" id="UP000001116"/>
    </source>
</evidence>
<keyword evidence="4 8" id="KW-0812">Transmembrane</keyword>
<dbReference type="KEGG" id="kra:Krad_0928"/>
<evidence type="ECO:0000256" key="5">
    <source>
        <dbReference type="ARBA" id="ARBA00022970"/>
    </source>
</evidence>
<proteinExistence type="inferred from homology"/>
<accession>A6W6H7</accession>
<evidence type="ECO:0000256" key="6">
    <source>
        <dbReference type="ARBA" id="ARBA00022989"/>
    </source>
</evidence>
<dbReference type="OrthoDB" id="92598at2"/>
<dbReference type="GO" id="GO:0022857">
    <property type="term" value="F:transmembrane transporter activity"/>
    <property type="evidence" value="ECO:0007669"/>
    <property type="project" value="InterPro"/>
</dbReference>
<dbReference type="RefSeq" id="WP_012084734.1">
    <property type="nucleotide sequence ID" value="NC_009664.2"/>
</dbReference>
<dbReference type="PROSITE" id="PS50928">
    <property type="entry name" value="ABC_TM1"/>
    <property type="match status" value="1"/>
</dbReference>
<dbReference type="SUPFAM" id="SSF161098">
    <property type="entry name" value="MetI-like"/>
    <property type="match status" value="1"/>
</dbReference>
<dbReference type="eggNOG" id="COG0765">
    <property type="taxonomic scope" value="Bacteria"/>
</dbReference>
<dbReference type="PANTHER" id="PTHR30614:SF0">
    <property type="entry name" value="L-CYSTINE TRANSPORT SYSTEM PERMEASE PROTEIN TCYL"/>
    <property type="match status" value="1"/>
</dbReference>
<evidence type="ECO:0000256" key="2">
    <source>
        <dbReference type="ARBA" id="ARBA00022448"/>
    </source>
</evidence>
<feature type="transmembrane region" description="Helical" evidence="8">
    <location>
        <begin position="43"/>
        <end position="61"/>
    </location>
</feature>
<gene>
    <name evidence="11" type="ordered locus">Krad_0928</name>
</gene>
<dbReference type="InterPro" id="IPR000515">
    <property type="entry name" value="MetI-like"/>
</dbReference>
<dbReference type="GO" id="GO:0006865">
    <property type="term" value="P:amino acid transport"/>
    <property type="evidence" value="ECO:0007669"/>
    <property type="project" value="UniProtKB-KW"/>
</dbReference>
<evidence type="ECO:0000256" key="1">
    <source>
        <dbReference type="ARBA" id="ARBA00004651"/>
    </source>
</evidence>
<comment type="subcellular location">
    <subcellularLocation>
        <location evidence="1 8">Cell membrane</location>
        <topology evidence="1 8">Multi-pass membrane protein</topology>
    </subcellularLocation>
</comment>
<keyword evidence="12" id="KW-1185">Reference proteome</keyword>
<evidence type="ECO:0000313" key="11">
    <source>
        <dbReference type="EMBL" id="ABS02416.1"/>
    </source>
</evidence>
<name>A6W6H7_KINRD</name>
<dbReference type="Gene3D" id="1.10.3720.10">
    <property type="entry name" value="MetI-like"/>
    <property type="match status" value="1"/>
</dbReference>
<dbReference type="AlphaFoldDB" id="A6W6H7"/>
<feature type="region of interest" description="Disordered" evidence="9">
    <location>
        <begin position="1"/>
        <end position="27"/>
    </location>
</feature>
<evidence type="ECO:0000259" key="10">
    <source>
        <dbReference type="PROSITE" id="PS50928"/>
    </source>
</evidence>
<dbReference type="STRING" id="266940.Krad_0928"/>
<dbReference type="CDD" id="cd06261">
    <property type="entry name" value="TM_PBP2"/>
    <property type="match status" value="1"/>
</dbReference>
<keyword evidence="2 8" id="KW-0813">Transport</keyword>
<keyword evidence="3" id="KW-1003">Cell membrane</keyword>
<reference evidence="12" key="1">
    <citation type="journal article" date="2008" name="PLoS ONE">
        <title>Survival in nuclear waste, extreme resistance, and potential applications gleaned from the genome sequence of Kineococcus radiotolerans SRS30216.</title>
        <authorList>
            <person name="Bagwell C.E."/>
            <person name="Bhat S."/>
            <person name="Hawkins G.M."/>
            <person name="Smith B.W."/>
            <person name="Biswas T."/>
            <person name="Hoover T.R."/>
            <person name="Saunders E."/>
            <person name="Han C.S."/>
            <person name="Tsodikov O.V."/>
            <person name="Shimkets L.J."/>
        </authorList>
    </citation>
    <scope>NUCLEOTIDE SEQUENCE [LARGE SCALE GENOMIC DNA]</scope>
    <source>
        <strain evidence="12">ATCC BAA-149 / DSM 14245 / SRS30216</strain>
    </source>
</reference>
<dbReference type="InterPro" id="IPR043429">
    <property type="entry name" value="ArtM/GltK/GlnP/TcyL/YhdX-like"/>
</dbReference>
<dbReference type="NCBIfam" id="TIGR01726">
    <property type="entry name" value="HEQRo_perm_3TM"/>
    <property type="match status" value="1"/>
</dbReference>
<feature type="transmembrane region" description="Helical" evidence="8">
    <location>
        <begin position="120"/>
        <end position="140"/>
    </location>
</feature>
<dbReference type="InterPro" id="IPR035906">
    <property type="entry name" value="MetI-like_sf"/>
</dbReference>
<feature type="domain" description="ABC transmembrane type-1" evidence="10">
    <location>
        <begin position="84"/>
        <end position="290"/>
    </location>
</feature>
<evidence type="ECO:0000256" key="7">
    <source>
        <dbReference type="ARBA" id="ARBA00023136"/>
    </source>
</evidence>
<organism evidence="11 12">
    <name type="scientific">Kineococcus radiotolerans (strain ATCC BAA-149 / DSM 14245 / SRS30216)</name>
    <dbReference type="NCBI Taxonomy" id="266940"/>
    <lineage>
        <taxon>Bacteria</taxon>
        <taxon>Bacillati</taxon>
        <taxon>Actinomycetota</taxon>
        <taxon>Actinomycetes</taxon>
        <taxon>Kineosporiales</taxon>
        <taxon>Kineosporiaceae</taxon>
        <taxon>Kineococcus</taxon>
    </lineage>
</organism>
<dbReference type="Proteomes" id="UP000001116">
    <property type="component" value="Chromosome"/>
</dbReference>
<feature type="transmembrane region" description="Helical" evidence="8">
    <location>
        <begin position="268"/>
        <end position="293"/>
    </location>
</feature>
<feature type="compositionally biased region" description="Low complexity" evidence="9">
    <location>
        <begin position="1"/>
        <end position="14"/>
    </location>
</feature>
<dbReference type="HOGENOM" id="CLU_019602_1_2_11"/>
<dbReference type="GO" id="GO:0043190">
    <property type="term" value="C:ATP-binding cassette (ABC) transporter complex"/>
    <property type="evidence" value="ECO:0007669"/>
    <property type="project" value="InterPro"/>
</dbReference>
<keyword evidence="7 8" id="KW-0472">Membrane</keyword>
<feature type="compositionally biased region" description="Pro residues" evidence="9">
    <location>
        <begin position="15"/>
        <end position="27"/>
    </location>
</feature>
<evidence type="ECO:0000256" key="9">
    <source>
        <dbReference type="SAM" id="MobiDB-lite"/>
    </source>
</evidence>
<dbReference type="InterPro" id="IPR010065">
    <property type="entry name" value="AA_ABC_transptr_permease_3TM"/>
</dbReference>
<evidence type="ECO:0000256" key="8">
    <source>
        <dbReference type="RuleBase" id="RU363032"/>
    </source>
</evidence>
<dbReference type="Pfam" id="PF00528">
    <property type="entry name" value="BPD_transp_1"/>
    <property type="match status" value="1"/>
</dbReference>
<keyword evidence="5" id="KW-0029">Amino-acid transport</keyword>